<reference evidence="1 2" key="1">
    <citation type="submission" date="2018-01" db="EMBL/GenBank/DDBJ databases">
        <title>G. obscuriglobus.</title>
        <authorList>
            <person name="Franke J."/>
            <person name="Blomberg W."/>
            <person name="Selmecki A."/>
        </authorList>
    </citation>
    <scope>NUCLEOTIDE SEQUENCE [LARGE SCALE GENOMIC DNA]</scope>
    <source>
        <strain evidence="1 2">DSM 5831</strain>
    </source>
</reference>
<dbReference type="EMBL" id="CP025958">
    <property type="protein sequence ID" value="AWM42219.1"/>
    <property type="molecule type" value="Genomic_DNA"/>
</dbReference>
<evidence type="ECO:0008006" key="3">
    <source>
        <dbReference type="Google" id="ProtNLM"/>
    </source>
</evidence>
<name>A0A2Z3H5V6_9BACT</name>
<sequence>MRLATFERDYWQIDSGEELSRQHPDTFWVPPLDQRRGLKRGDAAKLLFHIEAYENDGSVGVRSERMWVLVAERVGDTYIGILDNQPACLERSDRVYLCFGAEVPFRAEHVLDIGHPPPEYVAWQLGQPPDRVWPRDYWRDSAEAEPGAAPDTAM</sequence>
<organism evidence="1 2">
    <name type="scientific">Gemmata obscuriglobus</name>
    <dbReference type="NCBI Taxonomy" id="114"/>
    <lineage>
        <taxon>Bacteria</taxon>
        <taxon>Pseudomonadati</taxon>
        <taxon>Planctomycetota</taxon>
        <taxon>Planctomycetia</taxon>
        <taxon>Gemmatales</taxon>
        <taxon>Gemmataceae</taxon>
        <taxon>Gemmata</taxon>
    </lineage>
</organism>
<evidence type="ECO:0000313" key="2">
    <source>
        <dbReference type="Proteomes" id="UP000245802"/>
    </source>
</evidence>
<proteinExistence type="predicted"/>
<evidence type="ECO:0000313" key="1">
    <source>
        <dbReference type="EMBL" id="AWM42219.1"/>
    </source>
</evidence>
<dbReference type="KEGG" id="gog:C1280_11930"/>
<protein>
    <recommendedName>
        <fullName evidence="3">DUF2314 domain-containing protein</fullName>
    </recommendedName>
</protein>
<keyword evidence="2" id="KW-1185">Reference proteome</keyword>
<dbReference type="AlphaFoldDB" id="A0A2Z3H5V6"/>
<gene>
    <name evidence="1" type="ORF">C1280_11930</name>
</gene>
<dbReference type="OrthoDB" id="1551270at2"/>
<accession>A0A2Z3H5V6</accession>
<dbReference type="Proteomes" id="UP000245802">
    <property type="component" value="Chromosome"/>
</dbReference>